<dbReference type="GO" id="GO:0043169">
    <property type="term" value="F:cation binding"/>
    <property type="evidence" value="ECO:0007669"/>
    <property type="project" value="InterPro"/>
</dbReference>
<dbReference type="Proteomes" id="UP000014216">
    <property type="component" value="Unassembled WGS sequence"/>
</dbReference>
<evidence type="ECO:0000256" key="3">
    <source>
        <dbReference type="ARBA" id="ARBA00004964"/>
    </source>
</evidence>
<comment type="catalytic activity">
    <reaction evidence="1 10">
        <text>Transfers a segment of a (1-&gt;4)-alpha-D-glucan chain to a primary hydroxy group in a similar glucan chain.</text>
        <dbReference type="EC" id="2.4.1.18"/>
    </reaction>
</comment>
<dbReference type="GO" id="GO:0005978">
    <property type="term" value="P:glycogen biosynthetic process"/>
    <property type="evidence" value="ECO:0007669"/>
    <property type="project" value="UniProtKB-UniRule"/>
</dbReference>
<dbReference type="InterPro" id="IPR006407">
    <property type="entry name" value="GlgB"/>
</dbReference>
<sequence length="657" mass="75575">MPDQNHTTKKIKSADISLLTEDDLFLFNEGSHFCLYDKLGAHPMKVDGQNGFYFAVWAPNARAVSVTGSFNNWDNTQHPLSPRADSGIWEGFIPGIQTGTLYKYHIRSTQKQYQVDKTDPFAFFTELSPQTASVTWDLAHEWSDDTWMENRSNVNVRSAPMAVYEMHLGSWIRIPEEKNRFATYRELAEKLPGYLVKMGFTHVEFLPVMEHPFYGSWGYQCLGYFAPSSRFGTPQDFMYLVDCLHQKNIGVILDWVPSHFPSDEHGLGYFDGTHLFEHEDPRKGFHPDWKSLIFNYGRNEVLSYLISSAMFWLEKYHIDGFRVDAVASMLYLDYSRKAGEWEPNIYGGRENLEAVAFLKRFNGEIHENFPGAVTIAEESTDWPMVSRPVHLGGLGFDMKWDMGWMHDTLAYMSMDPVHRSFHHDKLTFRMIYAFNENYVLPLSHDEVVHGKGSLLGKMPGDEWQKFAGLRLLFGYMYGQPAKKLIFMGGEIGQSREWNHDSSLDWHLLENPLNKGLQRWIEDLNQFYRRTPAMHADDFSRQGFQWIDCNDVQQSTLTFLRKDRDEKETIIAVCNFTPIPRPNYRVGVLADGFWKECLNSDAKEYGGSNQGSLGQIEASPVPAHGFPFSLNLVLPPLAVVFLQKTAPEIVYTKQNATL</sequence>
<dbReference type="GO" id="GO:0005829">
    <property type="term" value="C:cytosol"/>
    <property type="evidence" value="ECO:0007669"/>
    <property type="project" value="TreeGrafter"/>
</dbReference>
<evidence type="ECO:0000256" key="5">
    <source>
        <dbReference type="ARBA" id="ARBA00022600"/>
    </source>
</evidence>
<dbReference type="Gene3D" id="3.20.20.80">
    <property type="entry name" value="Glycosidases"/>
    <property type="match status" value="1"/>
</dbReference>
<comment type="function">
    <text evidence="2 10">Catalyzes the formation of the alpha-1,6-glucosidic linkages in glycogen by scission of a 1,4-alpha-linked oligosaccharide from growing alpha-1,4-glucan chains and the subsequent attachment of the oligosaccharide to the alpha-1,6 position.</text>
</comment>
<evidence type="ECO:0000313" key="13">
    <source>
        <dbReference type="EMBL" id="EMS80377.1"/>
    </source>
</evidence>
<evidence type="ECO:0000256" key="7">
    <source>
        <dbReference type="ARBA" id="ARBA00022679"/>
    </source>
</evidence>
<evidence type="ECO:0000256" key="10">
    <source>
        <dbReference type="HAMAP-Rule" id="MF_00685"/>
    </source>
</evidence>
<dbReference type="SUPFAM" id="SSF81296">
    <property type="entry name" value="E set domains"/>
    <property type="match status" value="1"/>
</dbReference>
<keyword evidence="14" id="KW-1185">Reference proteome</keyword>
<dbReference type="SMART" id="SM00642">
    <property type="entry name" value="Aamy"/>
    <property type="match status" value="1"/>
</dbReference>
<evidence type="ECO:0000256" key="9">
    <source>
        <dbReference type="ARBA" id="ARBA00023277"/>
    </source>
</evidence>
<dbReference type="InterPro" id="IPR037439">
    <property type="entry name" value="Branching_enzy"/>
</dbReference>
<evidence type="ECO:0000256" key="6">
    <source>
        <dbReference type="ARBA" id="ARBA00022676"/>
    </source>
</evidence>
<dbReference type="PIRSF" id="PIRSF000463">
    <property type="entry name" value="GlgB"/>
    <property type="match status" value="1"/>
</dbReference>
<dbReference type="NCBIfam" id="NF003811">
    <property type="entry name" value="PRK05402.1"/>
    <property type="match status" value="1"/>
</dbReference>
<dbReference type="InterPro" id="IPR014756">
    <property type="entry name" value="Ig_E-set"/>
</dbReference>
<dbReference type="RefSeq" id="WP_006964617.1">
    <property type="nucleotide sequence ID" value="NZ_APJX01000002.1"/>
</dbReference>
<accession>S0G6I0</accession>
<evidence type="ECO:0000313" key="14">
    <source>
        <dbReference type="Proteomes" id="UP000014216"/>
    </source>
</evidence>
<dbReference type="FunFam" id="2.60.40.10:FF:000169">
    <property type="entry name" value="1,4-alpha-glucan branching enzyme GlgB"/>
    <property type="match status" value="1"/>
</dbReference>
<protein>
    <recommendedName>
        <fullName evidence="10">1,4-alpha-glucan branching enzyme GlgB</fullName>
        <ecNumber evidence="10">2.4.1.18</ecNumber>
    </recommendedName>
    <alternativeName>
        <fullName evidence="10">1,4-alpha-D-glucan:1,4-alpha-D-glucan 6-glucosyl-transferase</fullName>
    </alternativeName>
    <alternativeName>
        <fullName evidence="10">Alpha-(1-&gt;4)-glucan branching enzyme</fullName>
    </alternativeName>
    <alternativeName>
        <fullName evidence="10">Glycogen branching enzyme</fullName>
        <shortName evidence="10">BE</shortName>
    </alternativeName>
</protein>
<dbReference type="InterPro" id="IPR006048">
    <property type="entry name" value="A-amylase/branching_C"/>
</dbReference>
<keyword evidence="5 10" id="KW-0321">Glycogen metabolism</keyword>
<comment type="caution">
    <text evidence="13">The sequence shown here is derived from an EMBL/GenBank/DDBJ whole genome shotgun (WGS) entry which is preliminary data.</text>
</comment>
<dbReference type="InterPro" id="IPR017853">
    <property type="entry name" value="GH"/>
</dbReference>
<feature type="active site" description="Proton donor" evidence="10 11">
    <location>
        <position position="377"/>
    </location>
</feature>
<keyword evidence="7 10" id="KW-0808">Transferase</keyword>
<evidence type="ECO:0000256" key="2">
    <source>
        <dbReference type="ARBA" id="ARBA00002953"/>
    </source>
</evidence>
<name>S0G6I0_9BACT</name>
<dbReference type="GO" id="GO:0003844">
    <property type="term" value="F:1,4-alpha-glucan branching enzyme activity"/>
    <property type="evidence" value="ECO:0007669"/>
    <property type="project" value="UniProtKB-UniRule"/>
</dbReference>
<gene>
    <name evidence="13" type="primary">glgB1</name>
    <name evidence="10" type="synonym">glgB</name>
    <name evidence="13" type="ORF">Dpo_2c00650</name>
</gene>
<reference evidence="13 14" key="1">
    <citation type="journal article" date="2013" name="Genome Announc.">
        <title>Draft Genome Sequence of Desulfotignum phosphitoxidans DSM 13687 Strain FiPS-3.</title>
        <authorList>
            <person name="Poehlein A."/>
            <person name="Daniel R."/>
            <person name="Simeonova D.D."/>
        </authorList>
    </citation>
    <scope>NUCLEOTIDE SEQUENCE [LARGE SCALE GENOMIC DNA]</scope>
    <source>
        <strain evidence="13 14">DSM 13687</strain>
    </source>
</reference>
<dbReference type="InterPro" id="IPR004193">
    <property type="entry name" value="Glyco_hydro_13_N"/>
</dbReference>
<evidence type="ECO:0000259" key="12">
    <source>
        <dbReference type="SMART" id="SM00642"/>
    </source>
</evidence>
<comment type="subunit">
    <text evidence="10">Monomer.</text>
</comment>
<keyword evidence="6 10" id="KW-0328">Glycosyltransferase</keyword>
<dbReference type="Gene3D" id="2.60.40.10">
    <property type="entry name" value="Immunoglobulins"/>
    <property type="match status" value="1"/>
</dbReference>
<feature type="domain" description="Glycosyl hydrolase family 13 catalytic" evidence="12">
    <location>
        <begin position="180"/>
        <end position="533"/>
    </location>
</feature>
<dbReference type="FunFam" id="3.20.20.80:FF:000003">
    <property type="entry name" value="1,4-alpha-glucan branching enzyme GlgB"/>
    <property type="match status" value="1"/>
</dbReference>
<proteinExistence type="inferred from homology"/>
<keyword evidence="9 10" id="KW-0119">Carbohydrate metabolism</keyword>
<dbReference type="PANTHER" id="PTHR43651">
    <property type="entry name" value="1,4-ALPHA-GLUCAN-BRANCHING ENZYME"/>
    <property type="match status" value="1"/>
</dbReference>
<dbReference type="CDD" id="cd11322">
    <property type="entry name" value="AmyAc_Glg_BE"/>
    <property type="match status" value="1"/>
</dbReference>
<keyword evidence="8 10" id="KW-0320">Glycogen biosynthesis</keyword>
<dbReference type="Pfam" id="PF02922">
    <property type="entry name" value="CBM_48"/>
    <property type="match status" value="1"/>
</dbReference>
<dbReference type="EMBL" id="APJX01000002">
    <property type="protein sequence ID" value="EMS80377.1"/>
    <property type="molecule type" value="Genomic_DNA"/>
</dbReference>
<evidence type="ECO:0000256" key="1">
    <source>
        <dbReference type="ARBA" id="ARBA00000826"/>
    </source>
</evidence>
<dbReference type="Pfam" id="PF00128">
    <property type="entry name" value="Alpha-amylase"/>
    <property type="match status" value="1"/>
</dbReference>
<dbReference type="HAMAP" id="MF_00685">
    <property type="entry name" value="GlgB"/>
    <property type="match status" value="1"/>
</dbReference>
<dbReference type="Pfam" id="PF02806">
    <property type="entry name" value="Alpha-amylase_C"/>
    <property type="match status" value="1"/>
</dbReference>
<feature type="active site" description="Nucleophile" evidence="10 11">
    <location>
        <position position="324"/>
    </location>
</feature>
<dbReference type="SUPFAM" id="SSF51011">
    <property type="entry name" value="Glycosyl hydrolase domain"/>
    <property type="match status" value="1"/>
</dbReference>
<dbReference type="FunFam" id="2.60.40.1180:FF:000002">
    <property type="entry name" value="1,4-alpha-glucan branching enzyme GlgB"/>
    <property type="match status" value="1"/>
</dbReference>
<evidence type="ECO:0000256" key="8">
    <source>
        <dbReference type="ARBA" id="ARBA00023056"/>
    </source>
</evidence>
<dbReference type="CDD" id="cd02855">
    <property type="entry name" value="E_set_GBE_prok_N"/>
    <property type="match status" value="1"/>
</dbReference>
<dbReference type="GO" id="GO:0004553">
    <property type="term" value="F:hydrolase activity, hydrolyzing O-glycosyl compounds"/>
    <property type="evidence" value="ECO:0007669"/>
    <property type="project" value="InterPro"/>
</dbReference>
<evidence type="ECO:0000256" key="11">
    <source>
        <dbReference type="PIRSR" id="PIRSR000463-1"/>
    </source>
</evidence>
<dbReference type="SUPFAM" id="SSF51445">
    <property type="entry name" value="(Trans)glycosidases"/>
    <property type="match status" value="1"/>
</dbReference>
<evidence type="ECO:0000256" key="4">
    <source>
        <dbReference type="ARBA" id="ARBA00009000"/>
    </source>
</evidence>
<dbReference type="EC" id="2.4.1.18" evidence="10"/>
<dbReference type="InterPro" id="IPR013780">
    <property type="entry name" value="Glyco_hydro_b"/>
</dbReference>
<dbReference type="Gene3D" id="2.60.40.1180">
    <property type="entry name" value="Golgi alpha-mannosidase II"/>
    <property type="match status" value="1"/>
</dbReference>
<dbReference type="OrthoDB" id="9800174at2"/>
<dbReference type="PANTHER" id="PTHR43651:SF3">
    <property type="entry name" value="1,4-ALPHA-GLUCAN-BRANCHING ENZYME"/>
    <property type="match status" value="1"/>
</dbReference>
<comment type="similarity">
    <text evidence="4 10">Belongs to the glycosyl hydrolase 13 family. GlgB subfamily.</text>
</comment>
<dbReference type="AlphaFoldDB" id="S0G6I0"/>
<dbReference type="InterPro" id="IPR006047">
    <property type="entry name" value="GH13_cat_dom"/>
</dbReference>
<dbReference type="NCBIfam" id="TIGR01515">
    <property type="entry name" value="branching_enzym"/>
    <property type="match status" value="1"/>
</dbReference>
<organism evidence="13 14">
    <name type="scientific">Desulfotignum phosphitoxidans DSM 13687</name>
    <dbReference type="NCBI Taxonomy" id="1286635"/>
    <lineage>
        <taxon>Bacteria</taxon>
        <taxon>Pseudomonadati</taxon>
        <taxon>Thermodesulfobacteriota</taxon>
        <taxon>Desulfobacteria</taxon>
        <taxon>Desulfobacterales</taxon>
        <taxon>Desulfobacteraceae</taxon>
        <taxon>Desulfotignum</taxon>
    </lineage>
</organism>
<dbReference type="PATRIC" id="fig|1286635.3.peg.1030"/>
<dbReference type="InterPro" id="IPR044143">
    <property type="entry name" value="GlgB_N_E_set_prok"/>
</dbReference>
<dbReference type="UniPathway" id="UPA00164"/>
<dbReference type="InterPro" id="IPR013783">
    <property type="entry name" value="Ig-like_fold"/>
</dbReference>
<dbReference type="NCBIfam" id="NF008967">
    <property type="entry name" value="PRK12313.1"/>
    <property type="match status" value="1"/>
</dbReference>
<comment type="pathway">
    <text evidence="3 10">Glycan biosynthesis; glycogen biosynthesis.</text>
</comment>